<reference evidence="1 2" key="1">
    <citation type="submission" date="2024-02" db="EMBL/GenBank/DDBJ databases">
        <title>Marinospirillum sp. MEB 164 isolated from Lonar lake sediment.</title>
        <authorList>
            <person name="Joshi A."/>
            <person name="Thite S."/>
        </authorList>
    </citation>
    <scope>NUCLEOTIDE SEQUENCE [LARGE SCALE GENOMIC DNA]</scope>
    <source>
        <strain evidence="1 2">MEB164</strain>
    </source>
</reference>
<protein>
    <submittedName>
        <fullName evidence="1">Uncharacterized protein</fullName>
    </submittedName>
</protein>
<comment type="caution">
    <text evidence="1">The sequence shown here is derived from an EMBL/GenBank/DDBJ whole genome shotgun (WGS) entry which is preliminary data.</text>
</comment>
<gene>
    <name evidence="1" type="ORF">V6U78_10665</name>
</gene>
<evidence type="ECO:0000313" key="1">
    <source>
        <dbReference type="EMBL" id="MFK7161499.1"/>
    </source>
</evidence>
<proteinExistence type="predicted"/>
<sequence length="114" mass="12873">MKNRLLIELDNLRRGVNRSIINPLVPELSMESLTPLLTMVAQARAEYVQAVLQLADQQQGQAPNMEQIGELKNKRVVFEELVSAVNALETVIQREYMDVKTTRSPAKSRAEDPL</sequence>
<accession>A0ABW8Q040</accession>
<keyword evidence="2" id="KW-1185">Reference proteome</keyword>
<dbReference type="RefSeq" id="WP_405340436.1">
    <property type="nucleotide sequence ID" value="NZ_JBANFI010000006.1"/>
</dbReference>
<evidence type="ECO:0000313" key="2">
    <source>
        <dbReference type="Proteomes" id="UP001621714"/>
    </source>
</evidence>
<dbReference type="EMBL" id="JBANFI010000006">
    <property type="protein sequence ID" value="MFK7161499.1"/>
    <property type="molecule type" value="Genomic_DNA"/>
</dbReference>
<name>A0ABW8Q040_9GAMM</name>
<dbReference type="Proteomes" id="UP001621714">
    <property type="component" value="Unassembled WGS sequence"/>
</dbReference>
<organism evidence="1 2">
    <name type="scientific">Marinospirillum alkalitolerans</name>
    <dbReference type="NCBI Taxonomy" id="3123374"/>
    <lineage>
        <taxon>Bacteria</taxon>
        <taxon>Pseudomonadati</taxon>
        <taxon>Pseudomonadota</taxon>
        <taxon>Gammaproteobacteria</taxon>
        <taxon>Oceanospirillales</taxon>
        <taxon>Oceanospirillaceae</taxon>
        <taxon>Marinospirillum</taxon>
    </lineage>
</organism>